<keyword evidence="4" id="KW-1185">Reference proteome</keyword>
<feature type="region of interest" description="Disordered" evidence="1">
    <location>
        <begin position="153"/>
        <end position="177"/>
    </location>
</feature>
<dbReference type="InterPro" id="IPR009011">
    <property type="entry name" value="Man6P_isomerase_rcpt-bd_dom_sf"/>
</dbReference>
<sequence>KNRQMRLQFICNSRVNNYPDKEESVSEDGCTYTIRIPSALGCPLQNPNAFAITVHFFFFDELFIYKKKKKKKKKKGKRKNRKKKKKKQHTIQNAMIGKFGDDCTADQDPDVKTEVKVDDSGYVAGLVVLIILLVLTIGILAYLFVRFRKSMDPTKQTKVKLNDEEEDADTQEQDNKL</sequence>
<dbReference type="OrthoDB" id="10436013at2759"/>
<reference evidence="3 4" key="1">
    <citation type="journal article" date="2013" name="Curr. Biol.">
        <title>The Genome of the Foraminiferan Reticulomyxa filosa.</title>
        <authorList>
            <person name="Glockner G."/>
            <person name="Hulsmann N."/>
            <person name="Schleicher M."/>
            <person name="Noegel A.A."/>
            <person name="Eichinger L."/>
            <person name="Gallinger C."/>
            <person name="Pawlowski J."/>
            <person name="Sierra R."/>
            <person name="Euteneuer U."/>
            <person name="Pillet L."/>
            <person name="Moustafa A."/>
            <person name="Platzer M."/>
            <person name="Groth M."/>
            <person name="Szafranski K."/>
            <person name="Schliwa M."/>
        </authorList>
    </citation>
    <scope>NUCLEOTIDE SEQUENCE [LARGE SCALE GENOMIC DNA]</scope>
</reference>
<dbReference type="EMBL" id="ASPP01013965">
    <property type="protein sequence ID" value="ETO19152.1"/>
    <property type="molecule type" value="Genomic_DNA"/>
</dbReference>
<evidence type="ECO:0000256" key="2">
    <source>
        <dbReference type="SAM" id="Phobius"/>
    </source>
</evidence>
<evidence type="ECO:0000313" key="4">
    <source>
        <dbReference type="Proteomes" id="UP000023152"/>
    </source>
</evidence>
<protein>
    <submittedName>
        <fullName evidence="3">Uncharacterized protein</fullName>
    </submittedName>
</protein>
<proteinExistence type="predicted"/>
<feature type="compositionally biased region" description="Acidic residues" evidence="1">
    <location>
        <begin position="163"/>
        <end position="177"/>
    </location>
</feature>
<feature type="compositionally biased region" description="Basic residues" evidence="1">
    <location>
        <begin position="70"/>
        <end position="89"/>
    </location>
</feature>
<dbReference type="AlphaFoldDB" id="X6N1F3"/>
<comment type="caution">
    <text evidence="3">The sequence shown here is derived from an EMBL/GenBank/DDBJ whole genome shotgun (WGS) entry which is preliminary data.</text>
</comment>
<organism evidence="3 4">
    <name type="scientific">Reticulomyxa filosa</name>
    <dbReference type="NCBI Taxonomy" id="46433"/>
    <lineage>
        <taxon>Eukaryota</taxon>
        <taxon>Sar</taxon>
        <taxon>Rhizaria</taxon>
        <taxon>Retaria</taxon>
        <taxon>Foraminifera</taxon>
        <taxon>Monothalamids</taxon>
        <taxon>Reticulomyxidae</taxon>
        <taxon>Reticulomyxa</taxon>
    </lineage>
</organism>
<feature type="region of interest" description="Disordered" evidence="1">
    <location>
        <begin position="70"/>
        <end position="90"/>
    </location>
</feature>
<feature type="non-terminal residue" evidence="3">
    <location>
        <position position="1"/>
    </location>
</feature>
<dbReference type="SUPFAM" id="SSF50911">
    <property type="entry name" value="Mannose 6-phosphate receptor domain"/>
    <property type="match status" value="1"/>
</dbReference>
<gene>
    <name evidence="3" type="ORF">RFI_18079</name>
</gene>
<feature type="transmembrane region" description="Helical" evidence="2">
    <location>
        <begin position="122"/>
        <end position="145"/>
    </location>
</feature>
<keyword evidence="2" id="KW-0812">Transmembrane</keyword>
<keyword evidence="2" id="KW-1133">Transmembrane helix</keyword>
<keyword evidence="2" id="KW-0472">Membrane</keyword>
<evidence type="ECO:0000256" key="1">
    <source>
        <dbReference type="SAM" id="MobiDB-lite"/>
    </source>
</evidence>
<name>X6N1F3_RETFI</name>
<evidence type="ECO:0000313" key="3">
    <source>
        <dbReference type="EMBL" id="ETO19152.1"/>
    </source>
</evidence>
<dbReference type="Proteomes" id="UP000023152">
    <property type="component" value="Unassembled WGS sequence"/>
</dbReference>
<accession>X6N1F3</accession>